<name>S9ZD15_9RHOO</name>
<proteinExistence type="predicted"/>
<evidence type="ECO:0000256" key="1">
    <source>
        <dbReference type="SAM" id="SignalP"/>
    </source>
</evidence>
<dbReference type="eggNOG" id="ENOG50337YP">
    <property type="taxonomic scope" value="Bacteria"/>
</dbReference>
<organism evidence="2 3">
    <name type="scientific">Thauera terpenica 58Eu</name>
    <dbReference type="NCBI Taxonomy" id="1348657"/>
    <lineage>
        <taxon>Bacteria</taxon>
        <taxon>Pseudomonadati</taxon>
        <taxon>Pseudomonadota</taxon>
        <taxon>Betaproteobacteria</taxon>
        <taxon>Rhodocyclales</taxon>
        <taxon>Zoogloeaceae</taxon>
        <taxon>Thauera</taxon>
    </lineage>
</organism>
<comment type="caution">
    <text evidence="2">The sequence shown here is derived from an EMBL/GenBank/DDBJ whole genome shotgun (WGS) entry which is preliminary data.</text>
</comment>
<sequence length="143" mass="15374">MNNTCGKSILLRPILARLVALTLAMAALPASAQGMESAAAMLRLECGGIGLEESARMRAERAMHALTLLFSTTAGDFITDVMVRVDDPLNDRRVEASCGPIGQLDVPEAARYRITATYAGTTQEHWMELSPGGGAQLVLQWQE</sequence>
<reference evidence="2 3" key="1">
    <citation type="submission" date="2013-06" db="EMBL/GenBank/DDBJ databases">
        <title>Draft genome sequence of Thauera terpenica.</title>
        <authorList>
            <person name="Liu B."/>
            <person name="Frostegard A.H."/>
            <person name="Shapleigh J.P."/>
        </authorList>
    </citation>
    <scope>NUCLEOTIDE SEQUENCE [LARGE SCALE GENOMIC DNA]</scope>
    <source>
        <strain evidence="2 3">58Eu</strain>
    </source>
</reference>
<dbReference type="RefSeq" id="WP_021249785.1">
    <property type="nucleotide sequence ID" value="NZ_ATJV01000060.1"/>
</dbReference>
<keyword evidence="3" id="KW-1185">Reference proteome</keyword>
<dbReference type="AlphaFoldDB" id="S9ZD15"/>
<protein>
    <submittedName>
        <fullName evidence="2">Uncharacterized protein</fullName>
    </submittedName>
</protein>
<accession>S9ZD15</accession>
<dbReference type="PATRIC" id="fig|1348657.5.peg.2372"/>
<gene>
    <name evidence="2" type="ORF">M622_16430</name>
</gene>
<feature type="chain" id="PRO_5004560811" evidence="1">
    <location>
        <begin position="33"/>
        <end position="143"/>
    </location>
</feature>
<dbReference type="Proteomes" id="UP000015455">
    <property type="component" value="Unassembled WGS sequence"/>
</dbReference>
<dbReference type="EMBL" id="ATJV01000060">
    <property type="protein sequence ID" value="EPZ15140.1"/>
    <property type="molecule type" value="Genomic_DNA"/>
</dbReference>
<keyword evidence="1" id="KW-0732">Signal</keyword>
<dbReference type="OrthoDB" id="8926484at2"/>
<evidence type="ECO:0000313" key="3">
    <source>
        <dbReference type="Proteomes" id="UP000015455"/>
    </source>
</evidence>
<evidence type="ECO:0000313" key="2">
    <source>
        <dbReference type="EMBL" id="EPZ15140.1"/>
    </source>
</evidence>
<feature type="signal peptide" evidence="1">
    <location>
        <begin position="1"/>
        <end position="32"/>
    </location>
</feature>